<evidence type="ECO:0000256" key="1">
    <source>
        <dbReference type="ARBA" id="ARBA00023015"/>
    </source>
</evidence>
<dbReference type="KEGG" id="rsb:RS694_14065"/>
<evidence type="ECO:0000313" key="6">
    <source>
        <dbReference type="Proteomes" id="UP000186110"/>
    </source>
</evidence>
<dbReference type="PANTHER" id="PTHR33164:SF43">
    <property type="entry name" value="HTH-TYPE TRANSCRIPTIONAL REPRESSOR YETL"/>
    <property type="match status" value="1"/>
</dbReference>
<dbReference type="GO" id="GO:0003700">
    <property type="term" value="F:DNA-binding transcription factor activity"/>
    <property type="evidence" value="ECO:0007669"/>
    <property type="project" value="InterPro"/>
</dbReference>
<dbReference type="STRING" id="1484693.RS694_14065"/>
<keyword evidence="1" id="KW-0805">Transcription regulation</keyword>
<dbReference type="InterPro" id="IPR000835">
    <property type="entry name" value="HTH_MarR-typ"/>
</dbReference>
<reference evidence="5 6" key="1">
    <citation type="submission" date="2017-01" db="EMBL/GenBank/DDBJ databases">
        <authorList>
            <person name="Mah S.A."/>
            <person name="Swanson W.J."/>
            <person name="Moy G.W."/>
            <person name="Vacquier V.D."/>
        </authorList>
    </citation>
    <scope>NUCLEOTIDE SEQUENCE [LARGE SCALE GENOMIC DNA]</scope>
    <source>
        <strain evidence="5 6">DSM 22694</strain>
    </source>
</reference>
<proteinExistence type="predicted"/>
<evidence type="ECO:0000259" key="4">
    <source>
        <dbReference type="PROSITE" id="PS50995"/>
    </source>
</evidence>
<dbReference type="PROSITE" id="PS50995">
    <property type="entry name" value="HTH_MARR_2"/>
    <property type="match status" value="1"/>
</dbReference>
<evidence type="ECO:0000256" key="3">
    <source>
        <dbReference type="ARBA" id="ARBA00023163"/>
    </source>
</evidence>
<dbReference type="eggNOG" id="COG1846">
    <property type="taxonomic scope" value="Bacteria"/>
</dbReference>
<keyword evidence="3" id="KW-0804">Transcription</keyword>
<name>A0A1P8KBZ0_9BURK</name>
<dbReference type="EMBL" id="CP019239">
    <property type="protein sequence ID" value="APW43547.1"/>
    <property type="molecule type" value="Genomic_DNA"/>
</dbReference>
<evidence type="ECO:0000256" key="2">
    <source>
        <dbReference type="ARBA" id="ARBA00023125"/>
    </source>
</evidence>
<dbReference type="GO" id="GO:0006950">
    <property type="term" value="P:response to stress"/>
    <property type="evidence" value="ECO:0007669"/>
    <property type="project" value="TreeGrafter"/>
</dbReference>
<protein>
    <submittedName>
        <fullName evidence="5">MarR family transcriptional regulator</fullName>
    </submittedName>
</protein>
<dbReference type="Proteomes" id="UP000186110">
    <property type="component" value="Chromosome"/>
</dbReference>
<dbReference type="InterPro" id="IPR039422">
    <property type="entry name" value="MarR/SlyA-like"/>
</dbReference>
<sequence>MKTAKPSASQTDNAALALRRFRVVFNAVRTHFRHVEKETGLGGAQVWALSLIQQNPGMGVGEVSAKMDIHQSTASNLIKILVKKDLLTLSKSDGDKRAVELRVTAEGKKAIKKIPGPFEGVLPEALRQLDDATLASLNRDLEKLMHVLEADEDAGSIPLAHL</sequence>
<organism evidence="5 6">
    <name type="scientific">Rhodoferax saidenbachensis</name>
    <dbReference type="NCBI Taxonomy" id="1484693"/>
    <lineage>
        <taxon>Bacteria</taxon>
        <taxon>Pseudomonadati</taxon>
        <taxon>Pseudomonadota</taxon>
        <taxon>Betaproteobacteria</taxon>
        <taxon>Burkholderiales</taxon>
        <taxon>Comamonadaceae</taxon>
        <taxon>Rhodoferax</taxon>
    </lineage>
</organism>
<dbReference type="Gene3D" id="1.10.10.10">
    <property type="entry name" value="Winged helix-like DNA-binding domain superfamily/Winged helix DNA-binding domain"/>
    <property type="match status" value="1"/>
</dbReference>
<dbReference type="AlphaFoldDB" id="A0A1P8KBZ0"/>
<keyword evidence="2" id="KW-0238">DNA-binding</keyword>
<dbReference type="Pfam" id="PF12802">
    <property type="entry name" value="MarR_2"/>
    <property type="match status" value="1"/>
</dbReference>
<dbReference type="InterPro" id="IPR036390">
    <property type="entry name" value="WH_DNA-bd_sf"/>
</dbReference>
<accession>A0A1P8KBZ0</accession>
<dbReference type="SUPFAM" id="SSF46785">
    <property type="entry name" value="Winged helix' DNA-binding domain"/>
    <property type="match status" value="1"/>
</dbReference>
<dbReference type="PANTHER" id="PTHR33164">
    <property type="entry name" value="TRANSCRIPTIONAL REGULATOR, MARR FAMILY"/>
    <property type="match status" value="1"/>
</dbReference>
<dbReference type="PROSITE" id="PS01117">
    <property type="entry name" value="HTH_MARR_1"/>
    <property type="match status" value="1"/>
</dbReference>
<dbReference type="GO" id="GO:0003677">
    <property type="term" value="F:DNA binding"/>
    <property type="evidence" value="ECO:0007669"/>
    <property type="project" value="UniProtKB-KW"/>
</dbReference>
<dbReference type="SMART" id="SM00347">
    <property type="entry name" value="HTH_MARR"/>
    <property type="match status" value="1"/>
</dbReference>
<keyword evidence="6" id="KW-1185">Reference proteome</keyword>
<dbReference type="InterPro" id="IPR036388">
    <property type="entry name" value="WH-like_DNA-bd_sf"/>
</dbReference>
<evidence type="ECO:0000313" key="5">
    <source>
        <dbReference type="EMBL" id="APW43547.1"/>
    </source>
</evidence>
<dbReference type="RefSeq" id="WP_029708538.1">
    <property type="nucleotide sequence ID" value="NZ_CP019239.1"/>
</dbReference>
<dbReference type="InterPro" id="IPR023187">
    <property type="entry name" value="Tscrpt_reg_MarR-type_CS"/>
</dbReference>
<feature type="domain" description="HTH marR-type" evidence="4">
    <location>
        <begin position="14"/>
        <end position="146"/>
    </location>
</feature>
<gene>
    <name evidence="5" type="ORF">RS694_14065</name>
</gene>